<gene>
    <name evidence="2" type="ORF">ACFP1G_03430</name>
</gene>
<dbReference type="EMBL" id="JBHSSK010000009">
    <property type="protein sequence ID" value="MFC6206531.1"/>
    <property type="molecule type" value="Genomic_DNA"/>
</dbReference>
<evidence type="ECO:0000313" key="2">
    <source>
        <dbReference type="EMBL" id="MFC6206531.1"/>
    </source>
</evidence>
<accession>A0ABW1SR57</accession>
<proteinExistence type="predicted"/>
<feature type="transmembrane region" description="Helical" evidence="1">
    <location>
        <begin position="68"/>
        <end position="90"/>
    </location>
</feature>
<feature type="transmembrane region" description="Helical" evidence="1">
    <location>
        <begin position="7"/>
        <end position="29"/>
    </location>
</feature>
<keyword evidence="3" id="KW-1185">Reference proteome</keyword>
<organism evidence="2 3">
    <name type="scientific">Levilactobacillus tongjiangensis</name>
    <dbReference type="NCBI Taxonomy" id="2486023"/>
    <lineage>
        <taxon>Bacteria</taxon>
        <taxon>Bacillati</taxon>
        <taxon>Bacillota</taxon>
        <taxon>Bacilli</taxon>
        <taxon>Lactobacillales</taxon>
        <taxon>Lactobacillaceae</taxon>
        <taxon>Levilactobacillus</taxon>
    </lineage>
</organism>
<keyword evidence="1" id="KW-0812">Transmembrane</keyword>
<evidence type="ECO:0000313" key="3">
    <source>
        <dbReference type="Proteomes" id="UP001596254"/>
    </source>
</evidence>
<keyword evidence="1" id="KW-0472">Membrane</keyword>
<dbReference type="RefSeq" id="WP_125691091.1">
    <property type="nucleotide sequence ID" value="NZ_JBHSSK010000009.1"/>
</dbReference>
<evidence type="ECO:0000256" key="1">
    <source>
        <dbReference type="SAM" id="Phobius"/>
    </source>
</evidence>
<comment type="caution">
    <text evidence="2">The sequence shown here is derived from an EMBL/GenBank/DDBJ whole genome shotgun (WGS) entry which is preliminary data.</text>
</comment>
<keyword evidence="1" id="KW-1133">Transmembrane helix</keyword>
<sequence>MKDRNVIAWAIVSLIGFIAINFLMSRPFVEVAGAQMNMSEFWRSTILAVVLYAVPIVLAALNWRPSFYLMGLVIAMYTLSLIGVLLNMWSNSSADMLIRVLMSAFAVALMVANAYWLVLALRLRKRDRDSRDRRRFSN</sequence>
<feature type="transmembrane region" description="Helical" evidence="1">
    <location>
        <begin position="96"/>
        <end position="121"/>
    </location>
</feature>
<evidence type="ECO:0008006" key="4">
    <source>
        <dbReference type="Google" id="ProtNLM"/>
    </source>
</evidence>
<feature type="transmembrane region" description="Helical" evidence="1">
    <location>
        <begin position="41"/>
        <end position="61"/>
    </location>
</feature>
<name>A0ABW1SR57_9LACO</name>
<dbReference type="Proteomes" id="UP001596254">
    <property type="component" value="Unassembled WGS sequence"/>
</dbReference>
<protein>
    <recommendedName>
        <fullName evidence="4">Integral membrane protein</fullName>
    </recommendedName>
</protein>
<reference evidence="3" key="1">
    <citation type="journal article" date="2019" name="Int. J. Syst. Evol. Microbiol.">
        <title>The Global Catalogue of Microorganisms (GCM) 10K type strain sequencing project: providing services to taxonomists for standard genome sequencing and annotation.</title>
        <authorList>
            <consortium name="The Broad Institute Genomics Platform"/>
            <consortium name="The Broad Institute Genome Sequencing Center for Infectious Disease"/>
            <person name="Wu L."/>
            <person name="Ma J."/>
        </authorList>
    </citation>
    <scope>NUCLEOTIDE SEQUENCE [LARGE SCALE GENOMIC DNA]</scope>
    <source>
        <strain evidence="3">CCM 8905</strain>
    </source>
</reference>